<comment type="caution">
    <text evidence="1">The sequence shown here is derived from an EMBL/GenBank/DDBJ whole genome shotgun (WGS) entry which is preliminary data.</text>
</comment>
<accession>A0A0F9RGN2</accession>
<name>A0A0F9RGN2_9ZZZZ</name>
<dbReference type="EMBL" id="LAZR01000875">
    <property type="protein sequence ID" value="KKN55665.1"/>
    <property type="molecule type" value="Genomic_DNA"/>
</dbReference>
<gene>
    <name evidence="1" type="ORF">LCGC14_0579670</name>
</gene>
<evidence type="ECO:0000313" key="1">
    <source>
        <dbReference type="EMBL" id="KKN55665.1"/>
    </source>
</evidence>
<proteinExistence type="predicted"/>
<sequence>MLAISSIKEHTVKKQLETIESIIIICEYISHLDKDEDFENWLKEREKQNYKN</sequence>
<organism evidence="1">
    <name type="scientific">marine sediment metagenome</name>
    <dbReference type="NCBI Taxonomy" id="412755"/>
    <lineage>
        <taxon>unclassified sequences</taxon>
        <taxon>metagenomes</taxon>
        <taxon>ecological metagenomes</taxon>
    </lineage>
</organism>
<reference evidence="1" key="1">
    <citation type="journal article" date="2015" name="Nature">
        <title>Complex archaea that bridge the gap between prokaryotes and eukaryotes.</title>
        <authorList>
            <person name="Spang A."/>
            <person name="Saw J.H."/>
            <person name="Jorgensen S.L."/>
            <person name="Zaremba-Niedzwiedzka K."/>
            <person name="Martijn J."/>
            <person name="Lind A.E."/>
            <person name="van Eijk R."/>
            <person name="Schleper C."/>
            <person name="Guy L."/>
            <person name="Ettema T.J."/>
        </authorList>
    </citation>
    <scope>NUCLEOTIDE SEQUENCE</scope>
</reference>
<dbReference type="AlphaFoldDB" id="A0A0F9RGN2"/>
<protein>
    <submittedName>
        <fullName evidence="1">Uncharacterized protein</fullName>
    </submittedName>
</protein>